<dbReference type="Pfam" id="PF20159">
    <property type="entry name" value="YidB"/>
    <property type="match status" value="1"/>
</dbReference>
<dbReference type="RefSeq" id="WP_188705493.1">
    <property type="nucleotide sequence ID" value="NZ_BMIG01000001.1"/>
</dbReference>
<gene>
    <name evidence="1" type="ORF">GCM10011496_00940</name>
</gene>
<dbReference type="SUPFAM" id="SSF140804">
    <property type="entry name" value="YidB-like"/>
    <property type="match status" value="1"/>
</dbReference>
<name>A0A916S4K8_9BURK</name>
<dbReference type="AlphaFoldDB" id="A0A916S4K8"/>
<keyword evidence="2" id="KW-1185">Reference proteome</keyword>
<proteinExistence type="predicted"/>
<comment type="caution">
    <text evidence="1">The sequence shown here is derived from an EMBL/GenBank/DDBJ whole genome shotgun (WGS) entry which is preliminary data.</text>
</comment>
<dbReference type="InterPro" id="IPR027405">
    <property type="entry name" value="YidB-like"/>
</dbReference>
<protein>
    <recommendedName>
        <fullName evidence="3">DUF937 domain-containing protein</fullName>
    </recommendedName>
</protein>
<evidence type="ECO:0000313" key="2">
    <source>
        <dbReference type="Proteomes" id="UP000620596"/>
    </source>
</evidence>
<dbReference type="Proteomes" id="UP000620596">
    <property type="component" value="Unassembled WGS sequence"/>
</dbReference>
<reference evidence="1" key="1">
    <citation type="journal article" date="2014" name="Int. J. Syst. Evol. Microbiol.">
        <title>Complete genome sequence of Corynebacterium casei LMG S-19264T (=DSM 44701T), isolated from a smear-ripened cheese.</title>
        <authorList>
            <consortium name="US DOE Joint Genome Institute (JGI-PGF)"/>
            <person name="Walter F."/>
            <person name="Albersmeier A."/>
            <person name="Kalinowski J."/>
            <person name="Ruckert C."/>
        </authorList>
    </citation>
    <scope>NUCLEOTIDE SEQUENCE</scope>
    <source>
        <strain evidence="1">CGMCC 1.15322</strain>
    </source>
</reference>
<sequence length="195" mass="19515">MANNLIEQILAGVLSSTMGGRGQSGAQGPSLDGGAGGGLGDLLGGILGGGGASAGSTPERRSPFGGGGGGGGGALLAVLLPLAMQWVQRNGGLGAVLGKFQQKGYSQQAASWVSTGENEAMPPHAIDEVVGLDELTRMSQQLGVPEQQVADGFAQLLPEVVNQLTPQGDVTGDADDVLNQGMSDMQALLARLNPR</sequence>
<dbReference type="EMBL" id="BMIG01000001">
    <property type="protein sequence ID" value="GGA84266.1"/>
    <property type="molecule type" value="Genomic_DNA"/>
</dbReference>
<dbReference type="InterPro" id="IPR045372">
    <property type="entry name" value="YidB"/>
</dbReference>
<organism evidence="1 2">
    <name type="scientific">Polaromonas eurypsychrophila</name>
    <dbReference type="NCBI Taxonomy" id="1614635"/>
    <lineage>
        <taxon>Bacteria</taxon>
        <taxon>Pseudomonadati</taxon>
        <taxon>Pseudomonadota</taxon>
        <taxon>Betaproteobacteria</taxon>
        <taxon>Burkholderiales</taxon>
        <taxon>Comamonadaceae</taxon>
        <taxon>Polaromonas</taxon>
    </lineage>
</organism>
<accession>A0A916S4K8</accession>
<evidence type="ECO:0008006" key="3">
    <source>
        <dbReference type="Google" id="ProtNLM"/>
    </source>
</evidence>
<dbReference type="Gene3D" id="1.10.10.690">
    <property type="entry name" value="YidB-like"/>
    <property type="match status" value="1"/>
</dbReference>
<evidence type="ECO:0000313" key="1">
    <source>
        <dbReference type="EMBL" id="GGA84266.1"/>
    </source>
</evidence>
<reference evidence="1" key="2">
    <citation type="submission" date="2020-09" db="EMBL/GenBank/DDBJ databases">
        <authorList>
            <person name="Sun Q."/>
            <person name="Zhou Y."/>
        </authorList>
    </citation>
    <scope>NUCLEOTIDE SEQUENCE</scope>
    <source>
        <strain evidence="1">CGMCC 1.15322</strain>
    </source>
</reference>